<organism evidence="1 2">
    <name type="scientific">Panagrolaimus sp. PS1159</name>
    <dbReference type="NCBI Taxonomy" id="55785"/>
    <lineage>
        <taxon>Eukaryota</taxon>
        <taxon>Metazoa</taxon>
        <taxon>Ecdysozoa</taxon>
        <taxon>Nematoda</taxon>
        <taxon>Chromadorea</taxon>
        <taxon>Rhabditida</taxon>
        <taxon>Tylenchina</taxon>
        <taxon>Panagrolaimomorpha</taxon>
        <taxon>Panagrolaimoidea</taxon>
        <taxon>Panagrolaimidae</taxon>
        <taxon>Panagrolaimus</taxon>
    </lineage>
</organism>
<name>A0AC35GHS7_9BILA</name>
<proteinExistence type="predicted"/>
<dbReference type="Proteomes" id="UP000887580">
    <property type="component" value="Unplaced"/>
</dbReference>
<accession>A0AC35GHS7</accession>
<evidence type="ECO:0000313" key="2">
    <source>
        <dbReference type="WBParaSite" id="PS1159_v2.g5387.t1"/>
    </source>
</evidence>
<dbReference type="WBParaSite" id="PS1159_v2.g5387.t1">
    <property type="protein sequence ID" value="PS1159_v2.g5387.t1"/>
    <property type="gene ID" value="PS1159_v2.g5387"/>
</dbReference>
<sequence length="298" mass="32528">MPTPTPFFPSKSSLLATPRFLTSKNKKVGILPKKHQKINKIKNILDTKIAKCTMNPSKQQQQTSSSTKKQSSCPQQTGKTNSTPSTPNSRKPNQSQGRRPQQTGGQQNKKRNSPSYSNQMDFLSFQPALQECFQTPQQQYDNKRRASPRGGNNGNVISQSAKYSSQVNGYNNSLSPIKLASPAIAPIIRQGNNQQQSNSNRRQRGSPLALFKHTPFAGAKYLELPSTKDLPLPPAWLLVDGTTAPTSSNEASLSSSPISMIEPPSPTTEAAMKIAKENGFDGRVRIHPLQLIAAVSSC</sequence>
<evidence type="ECO:0000313" key="1">
    <source>
        <dbReference type="Proteomes" id="UP000887580"/>
    </source>
</evidence>
<reference evidence="2" key="1">
    <citation type="submission" date="2022-11" db="UniProtKB">
        <authorList>
            <consortium name="WormBaseParasite"/>
        </authorList>
    </citation>
    <scope>IDENTIFICATION</scope>
</reference>
<protein>
    <submittedName>
        <fullName evidence="2">Uncharacterized protein</fullName>
    </submittedName>
</protein>